<proteinExistence type="inferred from homology"/>
<dbReference type="RefSeq" id="WP_057769300.1">
    <property type="nucleotide sequence ID" value="NZ_JQAT01000003.1"/>
</dbReference>
<dbReference type="EMBL" id="JQAZ01000003">
    <property type="protein sequence ID" value="KRN31834.1"/>
    <property type="molecule type" value="Genomic_DNA"/>
</dbReference>
<dbReference type="EMBL" id="JQAT01000003">
    <property type="protein sequence ID" value="KRN28332.1"/>
    <property type="molecule type" value="Genomic_DNA"/>
</dbReference>
<keyword evidence="4" id="KW-1185">Reference proteome</keyword>
<dbReference type="Pfam" id="PF00480">
    <property type="entry name" value="ROK"/>
    <property type="match status" value="1"/>
</dbReference>
<dbReference type="Proteomes" id="UP000051751">
    <property type="component" value="Unassembled WGS sequence"/>
</dbReference>
<evidence type="ECO:0000313" key="2">
    <source>
        <dbReference type="EMBL" id="KRN28332.1"/>
    </source>
</evidence>
<dbReference type="PATRIC" id="fig|81857.3.peg.1340"/>
<organism evidence="2 5">
    <name type="scientific">Lactobacillus selangorensis</name>
    <dbReference type="NCBI Taxonomy" id="81857"/>
    <lineage>
        <taxon>Bacteria</taxon>
        <taxon>Bacillati</taxon>
        <taxon>Bacillota</taxon>
        <taxon>Bacilli</taxon>
        <taxon>Lactobacillales</taxon>
        <taxon>Lactobacillaceae</taxon>
        <taxon>Lactobacillus</taxon>
    </lineage>
</organism>
<dbReference type="STRING" id="81857.IV38_GL001330"/>
<dbReference type="InterPro" id="IPR000600">
    <property type="entry name" value="ROK"/>
</dbReference>
<evidence type="ECO:0000313" key="3">
    <source>
        <dbReference type="EMBL" id="KRN31834.1"/>
    </source>
</evidence>
<evidence type="ECO:0000313" key="4">
    <source>
        <dbReference type="Proteomes" id="UP000051645"/>
    </source>
</evidence>
<comment type="caution">
    <text evidence="2">The sequence shown here is derived from an EMBL/GenBank/DDBJ whole genome shotgun (WGS) entry which is preliminary data.</text>
</comment>
<dbReference type="AlphaFoldDB" id="A0A0R2FT54"/>
<protein>
    <submittedName>
        <fullName evidence="2">BglK protein</fullName>
    </submittedName>
</protein>
<name>A0A0R2FT54_9LACO</name>
<evidence type="ECO:0000256" key="1">
    <source>
        <dbReference type="ARBA" id="ARBA00006479"/>
    </source>
</evidence>
<sequence>MKKYLGIDIGGTTLKVGLVDESGHLSHFKQVKTAAHGDEILKTIGQLSCDYQKITPIEGIGVSAPGIVHQDGFMTTGGAIRDFYQVNLKDLIEAQTDLPVSIENDANAAIIAEKWLGNAQTYHNYIMLVLGTGVGGGIVINDQIYRGRQGMAGEFGMMKVVPTQPGQDERLATLSLNGAVVGGLLADYNNRAHDNVTDARVLYERADQGDSNAQHAFRHFYLSLSNCLNNLALAYDPEAILIGGGISANATFMKQLIARCQLDKDANSDTKPLDFAPIMAAKLQNNAGIIGAVYQLLHR</sequence>
<evidence type="ECO:0000313" key="5">
    <source>
        <dbReference type="Proteomes" id="UP000051751"/>
    </source>
</evidence>
<dbReference type="Gene3D" id="3.30.420.40">
    <property type="match status" value="2"/>
</dbReference>
<dbReference type="Proteomes" id="UP000051645">
    <property type="component" value="Unassembled WGS sequence"/>
</dbReference>
<dbReference type="InterPro" id="IPR043129">
    <property type="entry name" value="ATPase_NBD"/>
</dbReference>
<dbReference type="OrthoDB" id="9795247at2"/>
<accession>A0A0R2FT54</accession>
<gene>
    <name evidence="2" type="ORF">IV38_GL001330</name>
    <name evidence="3" type="ORF">IV40_GL001117</name>
</gene>
<dbReference type="PANTHER" id="PTHR18964:SF149">
    <property type="entry name" value="BIFUNCTIONAL UDP-N-ACETYLGLUCOSAMINE 2-EPIMERASE_N-ACETYLMANNOSAMINE KINASE"/>
    <property type="match status" value="1"/>
</dbReference>
<reference evidence="4 5" key="1">
    <citation type="journal article" date="2015" name="Genome Announc.">
        <title>Expanding the biotechnology potential of lactobacilli through comparative genomics of 213 strains and associated genera.</title>
        <authorList>
            <person name="Sun Z."/>
            <person name="Harris H.M."/>
            <person name="McCann A."/>
            <person name="Guo C."/>
            <person name="Argimon S."/>
            <person name="Zhang W."/>
            <person name="Yang X."/>
            <person name="Jeffery I.B."/>
            <person name="Cooney J.C."/>
            <person name="Kagawa T.F."/>
            <person name="Liu W."/>
            <person name="Song Y."/>
            <person name="Salvetti E."/>
            <person name="Wrobel A."/>
            <person name="Rasinkangas P."/>
            <person name="Parkhill J."/>
            <person name="Rea M.C."/>
            <person name="O'Sullivan O."/>
            <person name="Ritari J."/>
            <person name="Douillard F.P."/>
            <person name="Paul Ross R."/>
            <person name="Yang R."/>
            <person name="Briner A.E."/>
            <person name="Felis G.E."/>
            <person name="de Vos W.M."/>
            <person name="Barrangou R."/>
            <person name="Klaenhammer T.R."/>
            <person name="Caufield P.W."/>
            <person name="Cui Y."/>
            <person name="Zhang H."/>
            <person name="O'Toole P.W."/>
        </authorList>
    </citation>
    <scope>NUCLEOTIDE SEQUENCE [LARGE SCALE GENOMIC DNA]</scope>
    <source>
        <strain evidence="2 5">ATCC BAA-66</strain>
        <strain evidence="3 4">DSM 13344</strain>
    </source>
</reference>
<dbReference type="PANTHER" id="PTHR18964">
    <property type="entry name" value="ROK (REPRESSOR, ORF, KINASE) FAMILY"/>
    <property type="match status" value="1"/>
</dbReference>
<dbReference type="SUPFAM" id="SSF53067">
    <property type="entry name" value="Actin-like ATPase domain"/>
    <property type="match status" value="1"/>
</dbReference>
<comment type="similarity">
    <text evidence="1">Belongs to the ROK (NagC/XylR) family.</text>
</comment>